<comment type="subcellular location">
    <subcellularLocation>
        <location evidence="1">Cell membrane</location>
        <topology evidence="1">Multi-pass membrane protein</topology>
    </subcellularLocation>
</comment>
<feature type="signal peptide" evidence="9">
    <location>
        <begin position="1"/>
        <end position="27"/>
    </location>
</feature>
<dbReference type="Proteomes" id="UP001214441">
    <property type="component" value="Unassembled WGS sequence"/>
</dbReference>
<evidence type="ECO:0000313" key="11">
    <source>
        <dbReference type="EMBL" id="MDJ1137037.1"/>
    </source>
</evidence>
<dbReference type="Gene3D" id="1.20.1640.10">
    <property type="entry name" value="Multidrug efflux transporter AcrB transmembrane domain"/>
    <property type="match status" value="2"/>
</dbReference>
<name>A0ABT7A7I1_9ACTN</name>
<evidence type="ECO:0000256" key="7">
    <source>
        <dbReference type="SAM" id="MobiDB-lite"/>
    </source>
</evidence>
<evidence type="ECO:0000256" key="6">
    <source>
        <dbReference type="ARBA" id="ARBA00023136"/>
    </source>
</evidence>
<proteinExistence type="inferred from homology"/>
<feature type="chain" id="PRO_5045289759" evidence="9">
    <location>
        <begin position="28"/>
        <end position="795"/>
    </location>
</feature>
<feature type="transmembrane region" description="Helical" evidence="8">
    <location>
        <begin position="177"/>
        <end position="194"/>
    </location>
</feature>
<keyword evidence="9" id="KW-0732">Signal</keyword>
<feature type="transmembrane region" description="Helical" evidence="8">
    <location>
        <begin position="227"/>
        <end position="248"/>
    </location>
</feature>
<evidence type="ECO:0000313" key="12">
    <source>
        <dbReference type="Proteomes" id="UP001214441"/>
    </source>
</evidence>
<evidence type="ECO:0000256" key="4">
    <source>
        <dbReference type="ARBA" id="ARBA00022692"/>
    </source>
</evidence>
<comment type="caution">
    <text evidence="11">The sequence shown here is derived from an EMBL/GenBank/DDBJ whole genome shotgun (WGS) entry which is preliminary data.</text>
</comment>
<organism evidence="11 12">
    <name type="scientific">Streptomyces iconiensis</name>
    <dbReference type="NCBI Taxonomy" id="1384038"/>
    <lineage>
        <taxon>Bacteria</taxon>
        <taxon>Bacillati</taxon>
        <taxon>Actinomycetota</taxon>
        <taxon>Actinomycetes</taxon>
        <taxon>Kitasatosporales</taxon>
        <taxon>Streptomycetaceae</taxon>
        <taxon>Streptomyces</taxon>
    </lineage>
</organism>
<keyword evidence="5 8" id="KW-1133">Transmembrane helix</keyword>
<evidence type="ECO:0000256" key="9">
    <source>
        <dbReference type="SAM" id="SignalP"/>
    </source>
</evidence>
<protein>
    <submittedName>
        <fullName evidence="11">MMPL family transporter</fullName>
    </submittedName>
</protein>
<feature type="transmembrane region" description="Helical" evidence="8">
    <location>
        <begin position="301"/>
        <end position="327"/>
    </location>
</feature>
<evidence type="ECO:0000256" key="5">
    <source>
        <dbReference type="ARBA" id="ARBA00022989"/>
    </source>
</evidence>
<feature type="transmembrane region" description="Helical" evidence="8">
    <location>
        <begin position="567"/>
        <end position="588"/>
    </location>
</feature>
<evidence type="ECO:0000256" key="2">
    <source>
        <dbReference type="ARBA" id="ARBA00010157"/>
    </source>
</evidence>
<dbReference type="InterPro" id="IPR004869">
    <property type="entry name" value="MMPL_dom"/>
</dbReference>
<dbReference type="SUPFAM" id="SSF82866">
    <property type="entry name" value="Multidrug efflux transporter AcrB transmembrane domain"/>
    <property type="match status" value="2"/>
</dbReference>
<reference evidence="11 12" key="1">
    <citation type="submission" date="2023-05" db="EMBL/GenBank/DDBJ databases">
        <title>Streptantibioticus silvisoli sp. nov., acidotolerant actinomycetes 1 from pine litter.</title>
        <authorList>
            <person name="Swiecimska M."/>
            <person name="Golinska P."/>
            <person name="Sangal V."/>
            <person name="Wachnowicz B."/>
            <person name="Goodfellow M."/>
        </authorList>
    </citation>
    <scope>NUCLEOTIDE SEQUENCE [LARGE SCALE GENOMIC DNA]</scope>
    <source>
        <strain evidence="11 12">DSM 42109</strain>
    </source>
</reference>
<keyword evidence="4 8" id="KW-0812">Transmembrane</keyword>
<feature type="domain" description="Membrane transport protein MMPL" evidence="10">
    <location>
        <begin position="42"/>
        <end position="334"/>
    </location>
</feature>
<dbReference type="InterPro" id="IPR050545">
    <property type="entry name" value="Mycobact_MmpL"/>
</dbReference>
<dbReference type="RefSeq" id="WP_274039417.1">
    <property type="nucleotide sequence ID" value="NZ_JANCPR020000050.1"/>
</dbReference>
<dbReference type="EMBL" id="JANCPR020000050">
    <property type="protein sequence ID" value="MDJ1137037.1"/>
    <property type="molecule type" value="Genomic_DNA"/>
</dbReference>
<gene>
    <name evidence="11" type="ORF">NMN56_034865</name>
</gene>
<feature type="transmembrane region" description="Helical" evidence="8">
    <location>
        <begin position="608"/>
        <end position="628"/>
    </location>
</feature>
<evidence type="ECO:0000259" key="10">
    <source>
        <dbReference type="Pfam" id="PF03176"/>
    </source>
</evidence>
<keyword evidence="12" id="KW-1185">Reference proteome</keyword>
<keyword evidence="6 8" id="KW-0472">Membrane</keyword>
<evidence type="ECO:0000256" key="8">
    <source>
        <dbReference type="SAM" id="Phobius"/>
    </source>
</evidence>
<feature type="region of interest" description="Disordered" evidence="7">
    <location>
        <begin position="735"/>
        <end position="795"/>
    </location>
</feature>
<feature type="transmembrane region" description="Helical" evidence="8">
    <location>
        <begin position="541"/>
        <end position="560"/>
    </location>
</feature>
<accession>A0ABT7A7I1</accession>
<dbReference type="PANTHER" id="PTHR33406:SF11">
    <property type="entry name" value="MEMBRANE PROTEIN SCO6666-RELATED"/>
    <property type="match status" value="1"/>
</dbReference>
<comment type="similarity">
    <text evidence="2">Belongs to the resistance-nodulation-cell division (RND) (TC 2.A.6) family. MmpL subfamily.</text>
</comment>
<dbReference type="PANTHER" id="PTHR33406">
    <property type="entry name" value="MEMBRANE PROTEIN MJ1562-RELATED"/>
    <property type="match status" value="1"/>
</dbReference>
<feature type="domain" description="Membrane transport protein MMPL" evidence="10">
    <location>
        <begin position="523"/>
        <end position="730"/>
    </location>
</feature>
<evidence type="ECO:0000256" key="3">
    <source>
        <dbReference type="ARBA" id="ARBA00022475"/>
    </source>
</evidence>
<sequence length="795" mass="83065">MTRWLVLHPWRVLVCALLAGVALASTAALVGDRTSSGGYIAQDTEAVRADSVLRERFGAGVPDLVLRVRAAEGTVTRSGAAGAGRAMAVRLARQPGVGQVFSYWTENEPRLLSRDRRSALIVADLTGDETAAARTARELVPRFHGDRGPFEVSATGASWASVQAADESGRDLRRAELLGLPLAFLILLVAFGSLTAALLPALVGLLAVTGSFAVLRTAALYVPVSTFAGSVTMALGFGLAIDYALFVVTRYREELAEGAATGAAIRTTMRTTGWAVLCSAATVAVCLSVLLLFPVQFLRSLAVAGITVVLFASAATLLVLPSLLAVIGPRIDRWDPLARRRRGGVGGVAGSSAGARSRGARSVGARVAALAVSRPVLAGGGASLLLATLLLPFGHARFGPTDERVLPAGVESHAAARHIEDEFALPWTRVVSIVLPRLDPLEGQAALDAYARRLSRVEGVAKVEGAGGTYRQGRRTAGQPTASLLYGSEGATWLQVRGSGPATRDEGLVERLRAQEAPGPRLVGGRPARVLDTKEALAHRLPLAAGLIGGCVALLLFLLTGSVVVPLKALVMGAVSLGASFGAMVHVFQDGHLAWLLGGFTVTGELETSVPVLMFCVAFALCVDYEVFLISRIQELHRGGLDPVRALETGLARTSRVINTAALLVASALVPLVTSDITLIKLIGFGLALAVLVDATVVRGVLVPAFMSVAGRLNWWAPAPLARWHHRFARRSGLIPAFTPAPGPESARGSKSAPEPESEPGRAPAPRDLDPAPHPAPDLMPGPRGAAGERDADPR</sequence>
<feature type="transmembrane region" description="Helical" evidence="8">
    <location>
        <begin position="274"/>
        <end position="295"/>
    </location>
</feature>
<dbReference type="Pfam" id="PF03176">
    <property type="entry name" value="MMPL"/>
    <property type="match status" value="2"/>
</dbReference>
<evidence type="ECO:0000256" key="1">
    <source>
        <dbReference type="ARBA" id="ARBA00004651"/>
    </source>
</evidence>
<keyword evidence="3" id="KW-1003">Cell membrane</keyword>
<feature type="transmembrane region" description="Helical" evidence="8">
    <location>
        <begin position="657"/>
        <end position="673"/>
    </location>
</feature>
<feature type="transmembrane region" description="Helical" evidence="8">
    <location>
        <begin position="367"/>
        <end position="391"/>
    </location>
</feature>